<dbReference type="GO" id="GO:0007165">
    <property type="term" value="P:signal transduction"/>
    <property type="evidence" value="ECO:0007669"/>
    <property type="project" value="InterPro"/>
</dbReference>
<dbReference type="RefSeq" id="XP_028288402.1">
    <property type="nucleotide sequence ID" value="XM_028432601.1"/>
</dbReference>
<dbReference type="InParanoid" id="A0A6P7KJE6"/>
<dbReference type="GO" id="GO:0051056">
    <property type="term" value="P:regulation of small GTPase mediated signal transduction"/>
    <property type="evidence" value="ECO:0007669"/>
    <property type="project" value="TreeGrafter"/>
</dbReference>
<feature type="compositionally biased region" description="Basic and acidic residues" evidence="2">
    <location>
        <begin position="126"/>
        <end position="148"/>
    </location>
</feature>
<dbReference type="PANTHER" id="PTHR14963:SF5">
    <property type="entry name" value="RHO GTPASE-ACTIVATING PROTEIN 28"/>
    <property type="match status" value="1"/>
</dbReference>
<dbReference type="GO" id="GO:0005096">
    <property type="term" value="F:GTPase activator activity"/>
    <property type="evidence" value="ECO:0007669"/>
    <property type="project" value="UniProtKB-KW"/>
</dbReference>
<keyword evidence="4" id="KW-1185">Reference proteome</keyword>
<feature type="domain" description="Rho-GAP" evidence="3">
    <location>
        <begin position="347"/>
        <end position="547"/>
    </location>
</feature>
<dbReference type="GO" id="GO:0005737">
    <property type="term" value="C:cytoplasm"/>
    <property type="evidence" value="ECO:0007669"/>
    <property type="project" value="TreeGrafter"/>
</dbReference>
<dbReference type="InterPro" id="IPR057323">
    <property type="entry name" value="RHG40/28/18_ubiquitin"/>
</dbReference>
<dbReference type="SMART" id="SM00324">
    <property type="entry name" value="RhoGAP"/>
    <property type="match status" value="1"/>
</dbReference>
<dbReference type="GO" id="GO:0051497">
    <property type="term" value="P:negative regulation of stress fiber assembly"/>
    <property type="evidence" value="ECO:0007669"/>
    <property type="project" value="TreeGrafter"/>
</dbReference>
<dbReference type="Proteomes" id="UP000515145">
    <property type="component" value="Chromosome 20"/>
</dbReference>
<evidence type="ECO:0000259" key="3">
    <source>
        <dbReference type="PROSITE" id="PS50238"/>
    </source>
</evidence>
<dbReference type="PROSITE" id="PS50238">
    <property type="entry name" value="RHOGAP"/>
    <property type="match status" value="1"/>
</dbReference>
<sequence>MSSSASATSTSTSTSLATASTSPSTRTVTSDPRNVTMETYWREVQSIKEEKEGQEEEEEEEERKSMDEVELEEAWLMEAGLSSLLMCSVESEEAPPPAEALLSTLTRQQAATVRKRLDNYNETLKKRNRQPVRDVRDVFAKPDDDSADRCPSPSSLHTESPPSRYHTTTKTIRRNTNKERPTLPVFVFEDLLPEHPPSPTNTPFLSKLHSPTHTHSLTHVHSPTNTQSHTLTHSPVHTNSLPGSQLQQADWLLRDSPYSEGVAGHKKDGTCWDCICFHGDDNSEVQFAPVSPCQGLTCVDDLSSCDLTRLGFIAHIELSTFLLALGVQTKRTRPPRYKSRDSGVFGVPLNSLLENDRKKFPGIKVPVVFQKLLCVLEETGLQTEGILRVPGSAARLKCMRQQLDRCYGSFDWSAVREVDAAGLLKLFIRELPTSLLTHTHLSTYRSLPGLSSEVHQVQALQLMTLLLPEANRDTLKALLAFLRNVISHQDQNRMSLWNVAMVMAPNLFACHQHGKKRSIVKQREEMEEALGGAHLIRLMITHQDLLWTVPNFLLSQVRQMNQTSNQKELGLSRTKRWLLWKRNDKNDRNQIMELCEGVIRVHAPLHTKVSMAIQLNKQTTAKDVTSRFECKDSPLQHLYEIGGNICERRLHPDCILLDIYRVNPHCDWLIKP</sequence>
<dbReference type="PANTHER" id="PTHR14963">
    <property type="entry name" value="RHO GTPASE ACTIVATING PROTEIN 18,19-RELATED"/>
    <property type="match status" value="1"/>
</dbReference>
<feature type="compositionally biased region" description="Low complexity" evidence="2">
    <location>
        <begin position="1"/>
        <end position="30"/>
    </location>
</feature>
<feature type="region of interest" description="Disordered" evidence="2">
    <location>
        <begin position="1"/>
        <end position="69"/>
    </location>
</feature>
<dbReference type="GO" id="GO:0030833">
    <property type="term" value="P:regulation of actin filament polymerization"/>
    <property type="evidence" value="ECO:0007669"/>
    <property type="project" value="TreeGrafter"/>
</dbReference>
<dbReference type="FunFam" id="1.10.555.10:FF:000118">
    <property type="entry name" value="Rho GTPase activating protein 28"/>
    <property type="match status" value="1"/>
</dbReference>
<protein>
    <submittedName>
        <fullName evidence="5">Rho GTPase-activating protein 28</fullName>
    </submittedName>
</protein>
<evidence type="ECO:0000313" key="4">
    <source>
        <dbReference type="Proteomes" id="UP000515145"/>
    </source>
</evidence>
<dbReference type="SUPFAM" id="SSF48350">
    <property type="entry name" value="GTPase activation domain, GAP"/>
    <property type="match status" value="1"/>
</dbReference>
<organism evidence="4 5">
    <name type="scientific">Parambassis ranga</name>
    <name type="common">Indian glassy fish</name>
    <dbReference type="NCBI Taxonomy" id="210632"/>
    <lineage>
        <taxon>Eukaryota</taxon>
        <taxon>Metazoa</taxon>
        <taxon>Chordata</taxon>
        <taxon>Craniata</taxon>
        <taxon>Vertebrata</taxon>
        <taxon>Euteleostomi</taxon>
        <taxon>Actinopterygii</taxon>
        <taxon>Neopterygii</taxon>
        <taxon>Teleostei</taxon>
        <taxon>Neoteleostei</taxon>
        <taxon>Acanthomorphata</taxon>
        <taxon>Ovalentaria</taxon>
        <taxon>Ambassidae</taxon>
        <taxon>Parambassis</taxon>
    </lineage>
</organism>
<feature type="compositionally biased region" description="Polar residues" evidence="2">
    <location>
        <begin position="152"/>
        <end position="161"/>
    </location>
</feature>
<proteinExistence type="predicted"/>
<dbReference type="OrthoDB" id="27680at2759"/>
<feature type="region of interest" description="Disordered" evidence="2">
    <location>
        <begin position="126"/>
        <end position="180"/>
    </location>
</feature>
<dbReference type="Pfam" id="PF25442">
    <property type="entry name" value="Ubiquitin_RHG40_C"/>
    <property type="match status" value="2"/>
</dbReference>
<dbReference type="AlphaFoldDB" id="A0A6P7KJE6"/>
<reference evidence="5" key="1">
    <citation type="submission" date="2025-08" db="UniProtKB">
        <authorList>
            <consortium name="RefSeq"/>
        </authorList>
    </citation>
    <scope>IDENTIFICATION</scope>
</reference>
<feature type="compositionally biased region" description="Acidic residues" evidence="2">
    <location>
        <begin position="52"/>
        <end position="61"/>
    </location>
</feature>
<gene>
    <name evidence="5" type="primary">arhgap28</name>
</gene>
<dbReference type="CTD" id="79822"/>
<evidence type="ECO:0000256" key="2">
    <source>
        <dbReference type="SAM" id="MobiDB-lite"/>
    </source>
</evidence>
<dbReference type="InterPro" id="IPR000198">
    <property type="entry name" value="RhoGAP_dom"/>
</dbReference>
<evidence type="ECO:0000313" key="5">
    <source>
        <dbReference type="RefSeq" id="XP_028288402.1"/>
    </source>
</evidence>
<dbReference type="Pfam" id="PF00620">
    <property type="entry name" value="RhoGAP"/>
    <property type="match status" value="1"/>
</dbReference>
<feature type="compositionally biased region" description="Polar residues" evidence="2">
    <location>
        <begin position="225"/>
        <end position="236"/>
    </location>
</feature>
<dbReference type="GeneID" id="114453001"/>
<name>A0A6P7KJE6_9TELE</name>
<dbReference type="CDD" id="cd04391">
    <property type="entry name" value="RhoGAP_ARHGAP18"/>
    <property type="match status" value="1"/>
</dbReference>
<keyword evidence="1" id="KW-0343">GTPase activation</keyword>
<evidence type="ECO:0000256" key="1">
    <source>
        <dbReference type="ARBA" id="ARBA00022468"/>
    </source>
</evidence>
<feature type="region of interest" description="Disordered" evidence="2">
    <location>
        <begin position="192"/>
        <end position="236"/>
    </location>
</feature>
<accession>A0A6P7KJE6</accession>
<dbReference type="InterPro" id="IPR008936">
    <property type="entry name" value="Rho_GTPase_activation_prot"/>
</dbReference>
<dbReference type="Gene3D" id="1.10.555.10">
    <property type="entry name" value="Rho GTPase activation protein"/>
    <property type="match status" value="1"/>
</dbReference>